<comment type="caution">
    <text evidence="1">The sequence shown here is derived from an EMBL/GenBank/DDBJ whole genome shotgun (WGS) entry which is preliminary data.</text>
</comment>
<sequence length="79" mass="9079">MLRLGVYADKHHQSFAPSNIIHHVEMRCFAAHVILLCYDGDGEKLIRELTTKYLKTEKSGNLTFEYEGDSNVEMDEAFT</sequence>
<evidence type="ECO:0000313" key="1">
    <source>
        <dbReference type="EMBL" id="KAG0416011.1"/>
    </source>
</evidence>
<keyword evidence="2" id="KW-1185">Reference proteome</keyword>
<organism evidence="1 2">
    <name type="scientific">Ixodes persulcatus</name>
    <name type="common">Taiga tick</name>
    <dbReference type="NCBI Taxonomy" id="34615"/>
    <lineage>
        <taxon>Eukaryota</taxon>
        <taxon>Metazoa</taxon>
        <taxon>Ecdysozoa</taxon>
        <taxon>Arthropoda</taxon>
        <taxon>Chelicerata</taxon>
        <taxon>Arachnida</taxon>
        <taxon>Acari</taxon>
        <taxon>Parasitiformes</taxon>
        <taxon>Ixodida</taxon>
        <taxon>Ixodoidea</taxon>
        <taxon>Ixodidae</taxon>
        <taxon>Ixodinae</taxon>
        <taxon>Ixodes</taxon>
    </lineage>
</organism>
<evidence type="ECO:0000313" key="2">
    <source>
        <dbReference type="Proteomes" id="UP000805193"/>
    </source>
</evidence>
<name>A0AC60P9S4_IXOPE</name>
<dbReference type="Proteomes" id="UP000805193">
    <property type="component" value="Unassembled WGS sequence"/>
</dbReference>
<protein>
    <submittedName>
        <fullName evidence="1">Uncharacterized protein</fullName>
    </submittedName>
</protein>
<dbReference type="EMBL" id="JABSTQ010010997">
    <property type="protein sequence ID" value="KAG0416011.1"/>
    <property type="molecule type" value="Genomic_DNA"/>
</dbReference>
<proteinExistence type="predicted"/>
<gene>
    <name evidence="1" type="ORF">HPB47_006826</name>
</gene>
<reference evidence="1 2" key="1">
    <citation type="journal article" date="2020" name="Cell">
        <title>Large-Scale Comparative Analyses of Tick Genomes Elucidate Their Genetic Diversity and Vector Capacities.</title>
        <authorList>
            <consortium name="Tick Genome and Microbiome Consortium (TIGMIC)"/>
            <person name="Jia N."/>
            <person name="Wang J."/>
            <person name="Shi W."/>
            <person name="Du L."/>
            <person name="Sun Y."/>
            <person name="Zhan W."/>
            <person name="Jiang J.F."/>
            <person name="Wang Q."/>
            <person name="Zhang B."/>
            <person name="Ji P."/>
            <person name="Bell-Sakyi L."/>
            <person name="Cui X.M."/>
            <person name="Yuan T.T."/>
            <person name="Jiang B.G."/>
            <person name="Yang W.F."/>
            <person name="Lam T.T."/>
            <person name="Chang Q.C."/>
            <person name="Ding S.J."/>
            <person name="Wang X.J."/>
            <person name="Zhu J.G."/>
            <person name="Ruan X.D."/>
            <person name="Zhao L."/>
            <person name="Wei J.T."/>
            <person name="Ye R.Z."/>
            <person name="Que T.C."/>
            <person name="Du C.H."/>
            <person name="Zhou Y.H."/>
            <person name="Cheng J.X."/>
            <person name="Dai P.F."/>
            <person name="Guo W.B."/>
            <person name="Han X.H."/>
            <person name="Huang E.J."/>
            <person name="Li L.F."/>
            <person name="Wei W."/>
            <person name="Gao Y.C."/>
            <person name="Liu J.Z."/>
            <person name="Shao H.Z."/>
            <person name="Wang X."/>
            <person name="Wang C.C."/>
            <person name="Yang T.C."/>
            <person name="Huo Q.B."/>
            <person name="Li W."/>
            <person name="Chen H.Y."/>
            <person name="Chen S.E."/>
            <person name="Zhou L.G."/>
            <person name="Ni X.B."/>
            <person name="Tian J.H."/>
            <person name="Sheng Y."/>
            <person name="Liu T."/>
            <person name="Pan Y.S."/>
            <person name="Xia L.Y."/>
            <person name="Li J."/>
            <person name="Zhao F."/>
            <person name="Cao W.C."/>
        </authorList>
    </citation>
    <scope>NUCLEOTIDE SEQUENCE [LARGE SCALE GENOMIC DNA]</scope>
    <source>
        <strain evidence="1">Iper-2018</strain>
    </source>
</reference>
<accession>A0AC60P9S4</accession>